<dbReference type="PANTHER" id="PTHR23168:SF0">
    <property type="entry name" value="MITOTIC SPINDLE ASSEMBLY CHECKPOINT PROTEIN MAD1"/>
    <property type="match status" value="1"/>
</dbReference>
<dbReference type="GO" id="GO:0007094">
    <property type="term" value="P:mitotic spindle assembly checkpoint signaling"/>
    <property type="evidence" value="ECO:0007669"/>
    <property type="project" value="InterPro"/>
</dbReference>
<dbReference type="GO" id="GO:0000776">
    <property type="term" value="C:kinetochore"/>
    <property type="evidence" value="ECO:0007669"/>
    <property type="project" value="TreeGrafter"/>
</dbReference>
<dbReference type="Pfam" id="PF05557">
    <property type="entry name" value="MAD"/>
    <property type="match status" value="1"/>
</dbReference>
<comment type="similarity">
    <text evidence="2">Belongs to the MAD1 family.</text>
</comment>
<feature type="coiled-coil region" evidence="7">
    <location>
        <begin position="44"/>
        <end position="110"/>
    </location>
</feature>
<sequence>MGDDRQSLNSSNIMSISSISDCNSLMLVHSQKRRLSEINDLANLSILTAQKNSIEAALKEAQITSERDLKRARLEMQNLESEKDNLMFQLKTLERRLAESTEKNDALGLKLQQVELDANERIENILKTCKREEILSGKVDELHSEIGDLQIELANERREKCDLMVEMQTLRSQVELTEKKLSIIQGLRDEDLVTLKEAENWKSKVHELESENLKLKDQLEQALHGPGNASCLLSRPDGSGLCLRSSSLLYSTRLNQKVARLESENAELRQSKAQLVTTRTELEDLKASLARANEWRDRALLAEEKLANQTASFFNESLADAQLNLAQCQRENALILSEIGNLRSELSATSLELKRAKLKITALTEEEAKSKAVAECIQSRFRRQNLRLKILQNERDMYKQFVDSYADADVTLASPAGEMVHFFQQMVKEVAGSLNEFYAKIESDDNELEQLADISADLVLSASDRRSAEQLRETIQELEERLEKVESAKQLAEQEIAVLRAQGAYNPDETQILHIISNPAEQARARREDELITLRKENANLLQRVKVRAFSNAVIVDAFVPYFVFCP</sequence>
<dbReference type="Gene3D" id="6.10.250.90">
    <property type="match status" value="1"/>
</dbReference>
<feature type="coiled-coil region" evidence="7">
    <location>
        <begin position="318"/>
        <end position="366"/>
    </location>
</feature>
<dbReference type="PANTHER" id="PTHR23168">
    <property type="entry name" value="MITOTIC SPINDLE ASSEMBLY CHECKPOINT PROTEIN MAD1 MITOTIC ARREST DEFICIENT-LIKE PROTEIN 1"/>
    <property type="match status" value="1"/>
</dbReference>
<evidence type="ECO:0000256" key="1">
    <source>
        <dbReference type="ARBA" id="ARBA00004123"/>
    </source>
</evidence>
<proteinExistence type="inferred from homology"/>
<evidence type="ECO:0000313" key="9">
    <source>
        <dbReference type="Proteomes" id="UP000274504"/>
    </source>
</evidence>
<keyword evidence="4" id="KW-0498">Mitosis</keyword>
<evidence type="ECO:0000313" key="8">
    <source>
        <dbReference type="EMBL" id="VDL63188.1"/>
    </source>
</evidence>
<dbReference type="GO" id="GO:0072686">
    <property type="term" value="C:mitotic spindle"/>
    <property type="evidence" value="ECO:0007669"/>
    <property type="project" value="TreeGrafter"/>
</dbReference>
<feature type="coiled-coil region" evidence="7">
    <location>
        <begin position="461"/>
        <end position="544"/>
    </location>
</feature>
<dbReference type="OrthoDB" id="331602at2759"/>
<comment type="subcellular location">
    <subcellularLocation>
        <location evidence="1">Nucleus</location>
    </subcellularLocation>
</comment>
<protein>
    <submittedName>
        <fullName evidence="8 10">Uncharacterized protein</fullName>
    </submittedName>
</protein>
<evidence type="ECO:0000313" key="10">
    <source>
        <dbReference type="WBParaSite" id="HDID_0001037601-mRNA-1"/>
    </source>
</evidence>
<evidence type="ECO:0000256" key="2">
    <source>
        <dbReference type="ARBA" id="ARBA00008029"/>
    </source>
</evidence>
<feature type="coiled-coil region" evidence="7">
    <location>
        <begin position="251"/>
        <end position="288"/>
    </location>
</feature>
<dbReference type="InterPro" id="IPR008672">
    <property type="entry name" value="Mad1"/>
</dbReference>
<keyword evidence="5" id="KW-0539">Nucleus</keyword>
<reference evidence="8 9" key="2">
    <citation type="submission" date="2018-11" db="EMBL/GenBank/DDBJ databases">
        <authorList>
            <consortium name="Pathogen Informatics"/>
        </authorList>
    </citation>
    <scope>NUCLEOTIDE SEQUENCE [LARGE SCALE GENOMIC DNA]</scope>
</reference>
<organism evidence="10">
    <name type="scientific">Hymenolepis diminuta</name>
    <name type="common">Rat tapeworm</name>
    <dbReference type="NCBI Taxonomy" id="6216"/>
    <lineage>
        <taxon>Eukaryota</taxon>
        <taxon>Metazoa</taxon>
        <taxon>Spiralia</taxon>
        <taxon>Lophotrochozoa</taxon>
        <taxon>Platyhelminthes</taxon>
        <taxon>Cestoda</taxon>
        <taxon>Eucestoda</taxon>
        <taxon>Cyclophyllidea</taxon>
        <taxon>Hymenolepididae</taxon>
        <taxon>Hymenolepis</taxon>
    </lineage>
</organism>
<reference evidence="10" key="1">
    <citation type="submission" date="2017-02" db="UniProtKB">
        <authorList>
            <consortium name="WormBaseParasite"/>
        </authorList>
    </citation>
    <scope>IDENTIFICATION</scope>
</reference>
<gene>
    <name evidence="8" type="ORF">HDID_LOCUS10374</name>
</gene>
<feature type="coiled-coil region" evidence="7">
    <location>
        <begin position="198"/>
        <end position="225"/>
    </location>
</feature>
<evidence type="ECO:0000256" key="4">
    <source>
        <dbReference type="ARBA" id="ARBA00022776"/>
    </source>
</evidence>
<accession>A0A0R3SXB3</accession>
<dbReference type="STRING" id="6216.A0A0R3SXB3"/>
<dbReference type="GO" id="GO:0051315">
    <property type="term" value="P:attachment of mitotic spindle microtubules to kinetochore"/>
    <property type="evidence" value="ECO:0007669"/>
    <property type="project" value="TreeGrafter"/>
</dbReference>
<evidence type="ECO:0000256" key="3">
    <source>
        <dbReference type="ARBA" id="ARBA00022618"/>
    </source>
</evidence>
<dbReference type="AlphaFoldDB" id="A0A0R3SXB3"/>
<evidence type="ECO:0000256" key="6">
    <source>
        <dbReference type="ARBA" id="ARBA00023306"/>
    </source>
</evidence>
<dbReference type="EMBL" id="UYSG01011648">
    <property type="protein sequence ID" value="VDL63188.1"/>
    <property type="molecule type" value="Genomic_DNA"/>
</dbReference>
<keyword evidence="6" id="KW-0131">Cell cycle</keyword>
<keyword evidence="7" id="KW-0175">Coiled coil</keyword>
<dbReference type="SUPFAM" id="SSF75704">
    <property type="entry name" value="Mitotic arrest deficient-like 1, Mad1"/>
    <property type="match status" value="1"/>
</dbReference>
<dbReference type="WBParaSite" id="HDID_0001037601-mRNA-1">
    <property type="protein sequence ID" value="HDID_0001037601-mRNA-1"/>
    <property type="gene ID" value="HDID_0001037601"/>
</dbReference>
<dbReference type="GO" id="GO:0005635">
    <property type="term" value="C:nuclear envelope"/>
    <property type="evidence" value="ECO:0007669"/>
    <property type="project" value="TreeGrafter"/>
</dbReference>
<dbReference type="GO" id="GO:0051301">
    <property type="term" value="P:cell division"/>
    <property type="evidence" value="ECO:0007669"/>
    <property type="project" value="UniProtKB-KW"/>
</dbReference>
<evidence type="ECO:0000256" key="7">
    <source>
        <dbReference type="SAM" id="Coils"/>
    </source>
</evidence>
<dbReference type="Proteomes" id="UP000274504">
    <property type="component" value="Unassembled WGS sequence"/>
</dbReference>
<name>A0A0R3SXB3_HYMDI</name>
<evidence type="ECO:0000256" key="5">
    <source>
        <dbReference type="ARBA" id="ARBA00023242"/>
    </source>
</evidence>
<keyword evidence="3" id="KW-0132">Cell division</keyword>